<name>A0A1D2NFD4_ORCCI</name>
<dbReference type="EMBL" id="LJIJ01000059">
    <property type="protein sequence ID" value="ODN03937.1"/>
    <property type="molecule type" value="Genomic_DNA"/>
</dbReference>
<evidence type="ECO:0000313" key="1">
    <source>
        <dbReference type="EMBL" id="ODN03937.1"/>
    </source>
</evidence>
<gene>
    <name evidence="1" type="ORF">Ocin01_02735</name>
</gene>
<reference evidence="1 2" key="1">
    <citation type="journal article" date="2016" name="Genome Biol. Evol.">
        <title>Gene Family Evolution Reflects Adaptation to Soil Environmental Stressors in the Genome of the Collembolan Orchesella cincta.</title>
        <authorList>
            <person name="Faddeeva-Vakhrusheva A."/>
            <person name="Derks M.F."/>
            <person name="Anvar S.Y."/>
            <person name="Agamennone V."/>
            <person name="Suring W."/>
            <person name="Smit S."/>
            <person name="van Straalen N.M."/>
            <person name="Roelofs D."/>
        </authorList>
    </citation>
    <scope>NUCLEOTIDE SEQUENCE [LARGE SCALE GENOMIC DNA]</scope>
    <source>
        <tissue evidence="1">Mixed pool</tissue>
    </source>
</reference>
<accession>A0A1D2NFD4</accession>
<proteinExistence type="predicted"/>
<evidence type="ECO:0000313" key="2">
    <source>
        <dbReference type="Proteomes" id="UP000094527"/>
    </source>
</evidence>
<dbReference type="AlphaFoldDB" id="A0A1D2NFD4"/>
<comment type="caution">
    <text evidence="1">The sequence shown here is derived from an EMBL/GenBank/DDBJ whole genome shotgun (WGS) entry which is preliminary data.</text>
</comment>
<keyword evidence="2" id="KW-1185">Reference proteome</keyword>
<organism evidence="1 2">
    <name type="scientific">Orchesella cincta</name>
    <name type="common">Springtail</name>
    <name type="synonym">Podura cincta</name>
    <dbReference type="NCBI Taxonomy" id="48709"/>
    <lineage>
        <taxon>Eukaryota</taxon>
        <taxon>Metazoa</taxon>
        <taxon>Ecdysozoa</taxon>
        <taxon>Arthropoda</taxon>
        <taxon>Hexapoda</taxon>
        <taxon>Collembola</taxon>
        <taxon>Entomobryomorpha</taxon>
        <taxon>Entomobryoidea</taxon>
        <taxon>Orchesellidae</taxon>
        <taxon>Orchesellinae</taxon>
        <taxon>Orchesella</taxon>
    </lineage>
</organism>
<sequence>MITLPIENIRLTESKFEIINLHISVHSPNQNGGLYLVHEDESICFFHNSRKKSDGGKIVFADERSDLQGRRKEIGLAHVQFIPVSKLDCCLTTRRITEVTNKLPRMLVSALASKVEDNKMTKHSQILVNGSREMLQRYGMSKCKSIHC</sequence>
<dbReference type="Proteomes" id="UP000094527">
    <property type="component" value="Unassembled WGS sequence"/>
</dbReference>
<protein>
    <submittedName>
        <fullName evidence="1">Uncharacterized protein</fullName>
    </submittedName>
</protein>